<dbReference type="Proteomes" id="UP001469365">
    <property type="component" value="Unassembled WGS sequence"/>
</dbReference>
<name>A0ABU9DRC0_9BACL</name>
<dbReference type="InterPro" id="IPR014710">
    <property type="entry name" value="RmlC-like_jellyroll"/>
</dbReference>
<evidence type="ECO:0000313" key="6">
    <source>
        <dbReference type="Proteomes" id="UP001469365"/>
    </source>
</evidence>
<dbReference type="InterPro" id="IPR009057">
    <property type="entry name" value="Homeodomain-like_sf"/>
</dbReference>
<dbReference type="SMART" id="SM00342">
    <property type="entry name" value="HTH_ARAC"/>
    <property type="match status" value="1"/>
</dbReference>
<dbReference type="Gene3D" id="1.10.10.60">
    <property type="entry name" value="Homeodomain-like"/>
    <property type="match status" value="2"/>
</dbReference>
<dbReference type="Gene3D" id="2.60.120.10">
    <property type="entry name" value="Jelly Rolls"/>
    <property type="match status" value="1"/>
</dbReference>
<dbReference type="RefSeq" id="WP_341418543.1">
    <property type="nucleotide sequence ID" value="NZ_JBBPCC010000021.1"/>
</dbReference>
<dbReference type="PANTHER" id="PTHR43280">
    <property type="entry name" value="ARAC-FAMILY TRANSCRIPTIONAL REGULATOR"/>
    <property type="match status" value="1"/>
</dbReference>
<dbReference type="SUPFAM" id="SSF51215">
    <property type="entry name" value="Regulatory protein AraC"/>
    <property type="match status" value="1"/>
</dbReference>
<dbReference type="SUPFAM" id="SSF46689">
    <property type="entry name" value="Homeodomain-like"/>
    <property type="match status" value="2"/>
</dbReference>
<keyword evidence="3" id="KW-0804">Transcription</keyword>
<gene>
    <name evidence="5" type="ORF">WMW72_26210</name>
</gene>
<protein>
    <submittedName>
        <fullName evidence="5">AraC family transcriptional regulator</fullName>
    </submittedName>
</protein>
<dbReference type="Pfam" id="PF02311">
    <property type="entry name" value="AraC_binding"/>
    <property type="match status" value="1"/>
</dbReference>
<evidence type="ECO:0000256" key="2">
    <source>
        <dbReference type="ARBA" id="ARBA00023125"/>
    </source>
</evidence>
<evidence type="ECO:0000313" key="5">
    <source>
        <dbReference type="EMBL" id="MEK8131407.1"/>
    </source>
</evidence>
<keyword evidence="2" id="KW-0238">DNA-binding</keyword>
<keyword evidence="1" id="KW-0805">Transcription regulation</keyword>
<dbReference type="Pfam" id="PF12833">
    <property type="entry name" value="HTH_18"/>
    <property type="match status" value="1"/>
</dbReference>
<dbReference type="InterPro" id="IPR003313">
    <property type="entry name" value="AraC-bd"/>
</dbReference>
<dbReference type="InterPro" id="IPR037923">
    <property type="entry name" value="HTH-like"/>
</dbReference>
<dbReference type="PANTHER" id="PTHR43280:SF2">
    <property type="entry name" value="HTH-TYPE TRANSCRIPTIONAL REGULATOR EXSA"/>
    <property type="match status" value="1"/>
</dbReference>
<dbReference type="EMBL" id="JBBPCC010000021">
    <property type="protein sequence ID" value="MEK8131407.1"/>
    <property type="molecule type" value="Genomic_DNA"/>
</dbReference>
<evidence type="ECO:0000256" key="3">
    <source>
        <dbReference type="ARBA" id="ARBA00023163"/>
    </source>
</evidence>
<evidence type="ECO:0000256" key="1">
    <source>
        <dbReference type="ARBA" id="ARBA00023015"/>
    </source>
</evidence>
<dbReference type="PROSITE" id="PS01124">
    <property type="entry name" value="HTH_ARAC_FAMILY_2"/>
    <property type="match status" value="1"/>
</dbReference>
<keyword evidence="6" id="KW-1185">Reference proteome</keyword>
<comment type="caution">
    <text evidence="5">The sequence shown here is derived from an EMBL/GenBank/DDBJ whole genome shotgun (WGS) entry which is preliminary data.</text>
</comment>
<proteinExistence type="predicted"/>
<reference evidence="5 6" key="1">
    <citation type="submission" date="2024-04" db="EMBL/GenBank/DDBJ databases">
        <title>draft genome sequnece of Paenibacillus filicis.</title>
        <authorList>
            <person name="Kim D.-U."/>
        </authorList>
    </citation>
    <scope>NUCLEOTIDE SEQUENCE [LARGE SCALE GENOMIC DNA]</scope>
    <source>
        <strain evidence="5 6">KACC14197</strain>
    </source>
</reference>
<evidence type="ECO:0000259" key="4">
    <source>
        <dbReference type="PROSITE" id="PS01124"/>
    </source>
</evidence>
<dbReference type="InterPro" id="IPR018060">
    <property type="entry name" value="HTH_AraC"/>
</dbReference>
<organism evidence="5 6">
    <name type="scientific">Paenibacillus filicis</name>
    <dbReference type="NCBI Taxonomy" id="669464"/>
    <lineage>
        <taxon>Bacteria</taxon>
        <taxon>Bacillati</taxon>
        <taxon>Bacillota</taxon>
        <taxon>Bacilli</taxon>
        <taxon>Bacillales</taxon>
        <taxon>Paenibacillaceae</taxon>
        <taxon>Paenibacillus</taxon>
    </lineage>
</organism>
<accession>A0ABU9DRC0</accession>
<feature type="domain" description="HTH araC/xylS-type" evidence="4">
    <location>
        <begin position="158"/>
        <end position="256"/>
    </location>
</feature>
<sequence>MIHPIAIYFEHCEPDWHVPHAAAHNHILILITGGEITYTVESQSFTLKKGDLLFVPEGHIRSALNHSKQAHDMYVAHFKYSGIGDGLPLLAEPACQLIRPHNFDYIRQRFSSLTQYWLQKSTYTHTLCHSVLLEIIAVINEEANQGSITHPKAHGITMQLKDYILHHYREQIGMKELAHHVGRTPNYISTVFRETTGQTITDYIQQIRIASACDLLTGSQMSIGEISDFLGFCEQSYFNKVFKKVTGTMPSAYVKERLKVWKK</sequence>